<feature type="transmembrane region" description="Helical" evidence="2">
    <location>
        <begin position="45"/>
        <end position="67"/>
    </location>
</feature>
<dbReference type="Proteomes" id="UP000279833">
    <property type="component" value="Unassembled WGS sequence"/>
</dbReference>
<dbReference type="WBParaSite" id="SCUD_0001756801-mRNA-1">
    <property type="protein sequence ID" value="SCUD_0001756801-mRNA-1"/>
    <property type="gene ID" value="SCUD_0001756801"/>
</dbReference>
<gene>
    <name evidence="3" type="ORF">SCUD_LOCUS17565</name>
</gene>
<organism evidence="5">
    <name type="scientific">Schistosoma curassoni</name>
    <dbReference type="NCBI Taxonomy" id="6186"/>
    <lineage>
        <taxon>Eukaryota</taxon>
        <taxon>Metazoa</taxon>
        <taxon>Spiralia</taxon>
        <taxon>Lophotrochozoa</taxon>
        <taxon>Platyhelminthes</taxon>
        <taxon>Trematoda</taxon>
        <taxon>Digenea</taxon>
        <taxon>Strigeidida</taxon>
        <taxon>Schistosomatoidea</taxon>
        <taxon>Schistosomatidae</taxon>
        <taxon>Schistosoma</taxon>
    </lineage>
</organism>
<evidence type="ECO:0000256" key="1">
    <source>
        <dbReference type="SAM" id="MobiDB-lite"/>
    </source>
</evidence>
<accession>A0A183KR79</accession>
<feature type="transmembrane region" description="Helical" evidence="2">
    <location>
        <begin position="14"/>
        <end position="33"/>
    </location>
</feature>
<feature type="compositionally biased region" description="Polar residues" evidence="1">
    <location>
        <begin position="163"/>
        <end position="183"/>
    </location>
</feature>
<keyword evidence="2" id="KW-0472">Membrane</keyword>
<proteinExistence type="predicted"/>
<reference evidence="5" key="1">
    <citation type="submission" date="2016-06" db="UniProtKB">
        <authorList>
            <consortium name="WormBaseParasite"/>
        </authorList>
    </citation>
    <scope>IDENTIFICATION</scope>
</reference>
<feature type="region of interest" description="Disordered" evidence="1">
    <location>
        <begin position="163"/>
        <end position="186"/>
    </location>
</feature>
<protein>
    <submittedName>
        <fullName evidence="5">LINES_N domain-containing protein</fullName>
    </submittedName>
</protein>
<evidence type="ECO:0000313" key="5">
    <source>
        <dbReference type="WBParaSite" id="SCUD_0001756801-mRNA-1"/>
    </source>
</evidence>
<evidence type="ECO:0000313" key="3">
    <source>
        <dbReference type="EMBL" id="VDP63814.1"/>
    </source>
</evidence>
<name>A0A183KR79_9TREM</name>
<evidence type="ECO:0000256" key="2">
    <source>
        <dbReference type="SAM" id="Phobius"/>
    </source>
</evidence>
<evidence type="ECO:0000313" key="4">
    <source>
        <dbReference type="Proteomes" id="UP000279833"/>
    </source>
</evidence>
<sequence length="482" mass="55919">MQNLINTDQLFELIIIYFIHKFNLINFIINYLRNDSITEIINRHLLYQSIFQLIRMIILCPRLHWLLTMIQSDLNNDNLVHYNNNLYQCFILQSFHSFQLYWQNINLNDDVDDDGNDDSLVENLNSSCIIVLVKHILFYLSKYKEQLNKLGLIIEPSESEQPSKQITSKSNIELHPTSPTNTHISSGGLIRRSSIRYRNFRKQHINENLLKNIHFKSQNVYKSSQTFNTTDIINSHCSTSKTYGLLQLKSGFYDQFDVSDSNTNQMSGGDRDQLYTLIESNVEINCDDDDDNLNTASENVHDIHSEVEKEQDENGNFHCEVIENLTENGNHSQSIGKENNLVNGEFHSHFQNDILDDNPESTNHEFNSDSSSTYVNQEILIIFNELETTYKLLKLILKYQQCSGNKSLIMMNKCHHNEEDKFTNNDHKTTLHEIRSTEYGNGSDRNGTLQIQTSSINSKKLSTNNAYCTALKSIHFRKFSSQ</sequence>
<keyword evidence="2" id="KW-0812">Transmembrane</keyword>
<keyword evidence="2" id="KW-1133">Transmembrane helix</keyword>
<keyword evidence="4" id="KW-1185">Reference proteome</keyword>
<dbReference type="EMBL" id="UZAK01039954">
    <property type="protein sequence ID" value="VDP63814.1"/>
    <property type="molecule type" value="Genomic_DNA"/>
</dbReference>
<dbReference type="AlphaFoldDB" id="A0A183KR79"/>
<reference evidence="3 4" key="2">
    <citation type="submission" date="2018-11" db="EMBL/GenBank/DDBJ databases">
        <authorList>
            <consortium name="Pathogen Informatics"/>
        </authorList>
    </citation>
    <scope>NUCLEOTIDE SEQUENCE [LARGE SCALE GENOMIC DNA]</scope>
    <source>
        <strain evidence="3">Dakar</strain>
        <strain evidence="4">Dakar, Senegal</strain>
    </source>
</reference>